<dbReference type="InterPro" id="IPR054612">
    <property type="entry name" value="Phage_capsid-like_C"/>
</dbReference>
<dbReference type="EMBL" id="CCWP01000023">
    <property type="protein sequence ID" value="CEF01073.1"/>
    <property type="molecule type" value="Genomic_DNA"/>
</dbReference>
<dbReference type="SUPFAM" id="SSF56563">
    <property type="entry name" value="Major capsid protein gp5"/>
    <property type="match status" value="1"/>
</dbReference>
<dbReference type="Gene3D" id="3.30.2400.10">
    <property type="entry name" value="Major capsid protein gp5"/>
    <property type="match status" value="1"/>
</dbReference>
<protein>
    <submittedName>
        <fullName evidence="3">Phage capsid family protein</fullName>
    </submittedName>
</protein>
<name>A0ABM9R4C1_BIFLI</name>
<dbReference type="InterPro" id="IPR024455">
    <property type="entry name" value="Phage_capsid"/>
</dbReference>
<evidence type="ECO:0000256" key="1">
    <source>
        <dbReference type="ARBA" id="ARBA00004328"/>
    </source>
</evidence>
<comment type="caution">
    <text evidence="3">The sequence shown here is derived from an EMBL/GenBank/DDBJ whole genome shotgun (WGS) entry which is preliminary data.</text>
</comment>
<dbReference type="RefSeq" id="WP_012577464.1">
    <property type="nucleotide sequence ID" value="NZ_CBCRZZ010000004.1"/>
</dbReference>
<evidence type="ECO:0000313" key="3">
    <source>
        <dbReference type="EMBL" id="CEF01073.1"/>
    </source>
</evidence>
<dbReference type="Pfam" id="PF05065">
    <property type="entry name" value="Phage_capsid"/>
    <property type="match status" value="1"/>
</dbReference>
<dbReference type="Gene3D" id="3.30.2320.10">
    <property type="entry name" value="hypothetical protein PF0899 domain"/>
    <property type="match status" value="1"/>
</dbReference>
<comment type="subcellular location">
    <subcellularLocation>
        <location evidence="1">Virion</location>
    </subcellularLocation>
</comment>
<accession>A0ABM9R4C1</accession>
<dbReference type="NCBIfam" id="TIGR01554">
    <property type="entry name" value="major_cap_HK97"/>
    <property type="match status" value="1"/>
</dbReference>
<gene>
    <name evidence="3" type="ORF">BLIC_c01193</name>
</gene>
<dbReference type="Proteomes" id="UP000043107">
    <property type="component" value="Unassembled WGS sequence"/>
</dbReference>
<evidence type="ECO:0000313" key="4">
    <source>
        <dbReference type="Proteomes" id="UP000043107"/>
    </source>
</evidence>
<sequence>MAGIDLNRTSTGVKLTPEQSDEIWQDATKSSVVMQLARRVSLPGSGISFDTLGEAAPAKWVGETDEKPVINPTVGSRILKPYKMARIITVSTEFARDKATLWNAIKAQAAESVAKTVDMTFLTGAIAAPSTDGMDTLADAQAVSLGKSAYADFMKVYEKISVNGGNLNGWAMSPEGQAKILGATDANGRPLITPDVSSTTIGNVLGAPVHKSPWGHKAAVSGGSAAPEILGVAGDWSQALFGVVGGITIKASDIATVKVGEEMVSLWQRNMLGFLAEFECGFIVKNKTRFVKITA</sequence>
<proteinExistence type="predicted"/>
<reference evidence="3 4" key="1">
    <citation type="submission" date="2014-09" db="EMBL/GenBank/DDBJ databases">
        <authorList>
            <person name="Bertelli C."/>
        </authorList>
    </citation>
    <scope>NUCLEOTIDE SEQUENCE [LARGE SCALE GENOMIC DNA]</scope>
    <source>
        <strain evidence="3 4">BIC1401111250</strain>
    </source>
</reference>
<organism evidence="3 4">
    <name type="scientific">Bifidobacterium longum subsp. infantis</name>
    <dbReference type="NCBI Taxonomy" id="1682"/>
    <lineage>
        <taxon>Bacteria</taxon>
        <taxon>Bacillati</taxon>
        <taxon>Actinomycetota</taxon>
        <taxon>Actinomycetes</taxon>
        <taxon>Bifidobacteriales</taxon>
        <taxon>Bifidobacteriaceae</taxon>
        <taxon>Bifidobacterium</taxon>
    </lineage>
</organism>
<feature type="domain" description="Phage capsid-like C-terminal" evidence="2">
    <location>
        <begin position="13"/>
        <end position="294"/>
    </location>
</feature>
<evidence type="ECO:0000259" key="2">
    <source>
        <dbReference type="Pfam" id="PF05065"/>
    </source>
</evidence>
<keyword evidence="4" id="KW-1185">Reference proteome</keyword>